<evidence type="ECO:0000256" key="7">
    <source>
        <dbReference type="SAM" id="Phobius"/>
    </source>
</evidence>
<dbReference type="InterPro" id="IPR001626">
    <property type="entry name" value="ABC_TroCD"/>
</dbReference>
<dbReference type="OrthoDB" id="9798540at2"/>
<feature type="transmembrane region" description="Helical" evidence="7">
    <location>
        <begin position="95"/>
        <end position="115"/>
    </location>
</feature>
<feature type="transmembrane region" description="Helical" evidence="7">
    <location>
        <begin position="20"/>
        <end position="39"/>
    </location>
</feature>
<evidence type="ECO:0000256" key="6">
    <source>
        <dbReference type="RuleBase" id="RU003943"/>
    </source>
</evidence>
<dbReference type="GO" id="GO:0043190">
    <property type="term" value="C:ATP-binding cassette (ABC) transporter complex"/>
    <property type="evidence" value="ECO:0007669"/>
    <property type="project" value="InterPro"/>
</dbReference>
<dbReference type="PANTHER" id="PTHR30477">
    <property type="entry name" value="ABC-TRANSPORTER METAL-BINDING PROTEIN"/>
    <property type="match status" value="1"/>
</dbReference>
<reference evidence="8 9" key="1">
    <citation type="submission" date="2019-03" db="EMBL/GenBank/DDBJ databases">
        <title>Draft genome sequence data and analysis of a Fermenting Bacterium, Soehngenia longevitae strain 1933PT, isolated from petroleum reservoir in Azerbaijan.</title>
        <authorList>
            <person name="Grouzdev D.S."/>
            <person name="Bidzhieva S.K."/>
            <person name="Sokolova D.S."/>
            <person name="Tourova T.P."/>
            <person name="Poltaraus A.B."/>
            <person name="Nazina T.N."/>
        </authorList>
    </citation>
    <scope>NUCLEOTIDE SEQUENCE [LARGE SCALE GENOMIC DNA]</scope>
    <source>
        <strain evidence="8 9">1933P</strain>
    </source>
</reference>
<keyword evidence="5 7" id="KW-0472">Membrane</keyword>
<sequence length="274" mass="29434">MNIIETISEAMSFVFMQRAMVVGISIAFISSILGSFLVLKRYSLIGDGLAHVSFATVALALALGLSPLFVSLPLVILASILIMKLNEKASLNGDASIGLVSSFSIAIGVIIASKAKGFNTDINSYLFGSILAIDKTDSYISVIMSIIMIIIVYIFYQDLLAVTFDEEFSKVSGVNTTFINYLLSILTSITVVLGMRVLGTLLISSLIIFPTISSMQIAKSFKSLLIIGVCVAIFSMITGLIGSYVFNIPSGPSIVLTNTLVFVCFYTIGKLIKR</sequence>
<feature type="transmembrane region" description="Helical" evidence="7">
    <location>
        <begin position="224"/>
        <end position="246"/>
    </location>
</feature>
<dbReference type="Pfam" id="PF00950">
    <property type="entry name" value="ABC-3"/>
    <property type="match status" value="1"/>
</dbReference>
<dbReference type="AlphaFoldDB" id="A0A4Z0D8J2"/>
<gene>
    <name evidence="8" type="ORF">E4100_03610</name>
</gene>
<evidence type="ECO:0000313" key="8">
    <source>
        <dbReference type="EMBL" id="TFZ41198.1"/>
    </source>
</evidence>
<evidence type="ECO:0000256" key="2">
    <source>
        <dbReference type="ARBA" id="ARBA00008034"/>
    </source>
</evidence>
<evidence type="ECO:0000313" key="9">
    <source>
        <dbReference type="Proteomes" id="UP000298381"/>
    </source>
</evidence>
<keyword evidence="9" id="KW-1185">Reference proteome</keyword>
<evidence type="ECO:0000256" key="4">
    <source>
        <dbReference type="ARBA" id="ARBA00022989"/>
    </source>
</evidence>
<dbReference type="EMBL" id="SRIB01000003">
    <property type="protein sequence ID" value="TFZ41198.1"/>
    <property type="molecule type" value="Genomic_DNA"/>
</dbReference>
<dbReference type="RefSeq" id="WP_135270679.1">
    <property type="nucleotide sequence ID" value="NZ_SRIB01000003.1"/>
</dbReference>
<evidence type="ECO:0000256" key="1">
    <source>
        <dbReference type="ARBA" id="ARBA00004141"/>
    </source>
</evidence>
<dbReference type="SUPFAM" id="SSF81345">
    <property type="entry name" value="ABC transporter involved in vitamin B12 uptake, BtuC"/>
    <property type="match status" value="1"/>
</dbReference>
<name>A0A4Z0D8J2_9FIRM</name>
<keyword evidence="4 7" id="KW-1133">Transmembrane helix</keyword>
<comment type="subcellular location">
    <subcellularLocation>
        <location evidence="6">Cell membrane</location>
        <topology evidence="6">Multi-pass membrane protein</topology>
    </subcellularLocation>
    <subcellularLocation>
        <location evidence="1">Membrane</location>
        <topology evidence="1">Multi-pass membrane protein</topology>
    </subcellularLocation>
</comment>
<proteinExistence type="inferred from homology"/>
<dbReference type="PANTHER" id="PTHR30477:SF0">
    <property type="entry name" value="METAL TRANSPORT SYSTEM MEMBRANE PROTEIN TM_0125-RELATED"/>
    <property type="match status" value="1"/>
</dbReference>
<feature type="transmembrane region" description="Helical" evidence="7">
    <location>
        <begin position="51"/>
        <end position="83"/>
    </location>
</feature>
<keyword evidence="6" id="KW-0813">Transport</keyword>
<evidence type="ECO:0000256" key="5">
    <source>
        <dbReference type="ARBA" id="ARBA00023136"/>
    </source>
</evidence>
<keyword evidence="3 6" id="KW-0812">Transmembrane</keyword>
<evidence type="ECO:0000256" key="3">
    <source>
        <dbReference type="ARBA" id="ARBA00022692"/>
    </source>
</evidence>
<dbReference type="InterPro" id="IPR037294">
    <property type="entry name" value="ABC_BtuC-like"/>
</dbReference>
<protein>
    <submittedName>
        <fullName evidence="8">Metal ABC transporter permease</fullName>
    </submittedName>
</protein>
<feature type="transmembrane region" description="Helical" evidence="7">
    <location>
        <begin position="252"/>
        <end position="272"/>
    </location>
</feature>
<dbReference type="Proteomes" id="UP000298381">
    <property type="component" value="Unassembled WGS sequence"/>
</dbReference>
<dbReference type="Gene3D" id="1.10.3470.10">
    <property type="entry name" value="ABC transporter involved in vitamin B12 uptake, BtuC"/>
    <property type="match status" value="1"/>
</dbReference>
<feature type="transmembrane region" description="Helical" evidence="7">
    <location>
        <begin position="179"/>
        <end position="212"/>
    </location>
</feature>
<dbReference type="GO" id="GO:0055085">
    <property type="term" value="P:transmembrane transport"/>
    <property type="evidence" value="ECO:0007669"/>
    <property type="project" value="InterPro"/>
</dbReference>
<accession>A0A4Z0D8J2</accession>
<organism evidence="8 9">
    <name type="scientific">Soehngenia longivitae</name>
    <dbReference type="NCBI Taxonomy" id="2562294"/>
    <lineage>
        <taxon>Bacteria</taxon>
        <taxon>Bacillati</taxon>
        <taxon>Bacillota</taxon>
        <taxon>Tissierellia</taxon>
        <taxon>Tissierellales</taxon>
        <taxon>Tissierellaceae</taxon>
        <taxon>Soehngenia</taxon>
    </lineage>
</organism>
<comment type="caution">
    <text evidence="8">The sequence shown here is derived from an EMBL/GenBank/DDBJ whole genome shotgun (WGS) entry which is preliminary data.</text>
</comment>
<feature type="transmembrane region" description="Helical" evidence="7">
    <location>
        <begin position="136"/>
        <end position="156"/>
    </location>
</feature>
<comment type="similarity">
    <text evidence="2 6">Belongs to the ABC-3 integral membrane protein family.</text>
</comment>
<dbReference type="GO" id="GO:0010043">
    <property type="term" value="P:response to zinc ion"/>
    <property type="evidence" value="ECO:0007669"/>
    <property type="project" value="TreeGrafter"/>
</dbReference>